<dbReference type="Pfam" id="PF00534">
    <property type="entry name" value="Glycos_transf_1"/>
    <property type="match status" value="1"/>
</dbReference>
<protein>
    <submittedName>
        <fullName evidence="3">Glycosyltransferase family 4 protein</fullName>
    </submittedName>
</protein>
<gene>
    <name evidence="3" type="ORF">GCM10008986_10600</name>
</gene>
<sequence>MGKEKRVLVLSNMYPGKISQTFGIFVKNQVEAIKDRGMDLDVVAVHDPRMGKPFVLKKYLLWLIRILLVFLTKGRRYDLVHAHYVFPSGLFALWFKKRFGTKIVVTAHGGDIDKMSKKGGFFFKKTKQILQEADYVVAVGENLRRDITETFEVDENKTAVINMGVNRQVFQPMDKGQAKDAVGLSQEKFSLLFVGNLIKQKGLLELLEAYKSLKQTNPHLELHLMGPVKNEEFMNEMKHKIHEEAMKEVHIHPPKDQAEVATWMAAADVFVLPSHMEGFGLVALEAMSCHTPVVGSDVGGLTYLLQDAGVPFEPKNAASLADAVEKVMNSEELRATLIENGERKAWENDQEKLLDNLMDIYDRIGGKAQ</sequence>
<evidence type="ECO:0000313" key="4">
    <source>
        <dbReference type="Proteomes" id="UP001500880"/>
    </source>
</evidence>
<proteinExistence type="predicted"/>
<keyword evidence="4" id="KW-1185">Reference proteome</keyword>
<name>A0ABN1AZB2_9BACI</name>
<dbReference type="Gene3D" id="3.40.50.2000">
    <property type="entry name" value="Glycogen Phosphorylase B"/>
    <property type="match status" value="2"/>
</dbReference>
<reference evidence="3 4" key="1">
    <citation type="journal article" date="2019" name="Int. J. Syst. Evol. Microbiol.">
        <title>The Global Catalogue of Microorganisms (GCM) 10K type strain sequencing project: providing services to taxonomists for standard genome sequencing and annotation.</title>
        <authorList>
            <consortium name="The Broad Institute Genomics Platform"/>
            <consortium name="The Broad Institute Genome Sequencing Center for Infectious Disease"/>
            <person name="Wu L."/>
            <person name="Ma J."/>
        </authorList>
    </citation>
    <scope>NUCLEOTIDE SEQUENCE [LARGE SCALE GENOMIC DNA]</scope>
    <source>
        <strain evidence="3 4">JCM 12389</strain>
    </source>
</reference>
<evidence type="ECO:0000259" key="2">
    <source>
        <dbReference type="Pfam" id="PF13439"/>
    </source>
</evidence>
<evidence type="ECO:0000259" key="1">
    <source>
        <dbReference type="Pfam" id="PF00534"/>
    </source>
</evidence>
<dbReference type="InterPro" id="IPR001296">
    <property type="entry name" value="Glyco_trans_1"/>
</dbReference>
<dbReference type="SUPFAM" id="SSF53756">
    <property type="entry name" value="UDP-Glycosyltransferase/glycogen phosphorylase"/>
    <property type="match status" value="1"/>
</dbReference>
<dbReference type="InterPro" id="IPR028098">
    <property type="entry name" value="Glyco_trans_4-like_N"/>
</dbReference>
<dbReference type="PANTHER" id="PTHR45947">
    <property type="entry name" value="SULFOQUINOVOSYL TRANSFERASE SQD2"/>
    <property type="match status" value="1"/>
</dbReference>
<accession>A0ABN1AZB2</accession>
<feature type="domain" description="Glycosyltransferase subfamily 4-like N-terminal" evidence="2">
    <location>
        <begin position="32"/>
        <end position="167"/>
    </location>
</feature>
<evidence type="ECO:0000313" key="3">
    <source>
        <dbReference type="EMBL" id="GAA0487037.1"/>
    </source>
</evidence>
<comment type="caution">
    <text evidence="3">The sequence shown here is derived from an EMBL/GenBank/DDBJ whole genome shotgun (WGS) entry which is preliminary data.</text>
</comment>
<dbReference type="InterPro" id="IPR050194">
    <property type="entry name" value="Glycosyltransferase_grp1"/>
</dbReference>
<dbReference type="EMBL" id="BAAADO010000002">
    <property type="protein sequence ID" value="GAA0487037.1"/>
    <property type="molecule type" value="Genomic_DNA"/>
</dbReference>
<dbReference type="PANTHER" id="PTHR45947:SF15">
    <property type="entry name" value="TEICHURONIC ACID BIOSYNTHESIS GLYCOSYLTRANSFERASE TUAC-RELATED"/>
    <property type="match status" value="1"/>
</dbReference>
<dbReference type="Pfam" id="PF13439">
    <property type="entry name" value="Glyco_transf_4"/>
    <property type="match status" value="1"/>
</dbReference>
<dbReference type="Proteomes" id="UP001500880">
    <property type="component" value="Unassembled WGS sequence"/>
</dbReference>
<organism evidence="3 4">
    <name type="scientific">Salinibacillus aidingensis</name>
    <dbReference type="NCBI Taxonomy" id="237684"/>
    <lineage>
        <taxon>Bacteria</taxon>
        <taxon>Bacillati</taxon>
        <taxon>Bacillota</taxon>
        <taxon>Bacilli</taxon>
        <taxon>Bacillales</taxon>
        <taxon>Bacillaceae</taxon>
        <taxon>Salinibacillus</taxon>
    </lineage>
</organism>
<feature type="domain" description="Glycosyl transferase family 1" evidence="1">
    <location>
        <begin position="178"/>
        <end position="343"/>
    </location>
</feature>
<dbReference type="RefSeq" id="WP_343838432.1">
    <property type="nucleotide sequence ID" value="NZ_BAAADO010000002.1"/>
</dbReference>